<organism evidence="1 2">
    <name type="scientific">Lipomyces orientalis</name>
    <dbReference type="NCBI Taxonomy" id="1233043"/>
    <lineage>
        <taxon>Eukaryota</taxon>
        <taxon>Fungi</taxon>
        <taxon>Dikarya</taxon>
        <taxon>Ascomycota</taxon>
        <taxon>Saccharomycotina</taxon>
        <taxon>Lipomycetes</taxon>
        <taxon>Lipomycetales</taxon>
        <taxon>Lipomycetaceae</taxon>
        <taxon>Lipomyces</taxon>
    </lineage>
</organism>
<comment type="caution">
    <text evidence="1">The sequence shown here is derived from an EMBL/GenBank/DDBJ whole genome shotgun (WGS) entry which is preliminary data.</text>
</comment>
<proteinExistence type="predicted"/>
<gene>
    <name evidence="1" type="ORF">V1517DRAFT_191189</name>
</gene>
<accession>A0ACC3TWM4</accession>
<name>A0ACC3TWM4_9ASCO</name>
<dbReference type="Proteomes" id="UP001489719">
    <property type="component" value="Unassembled WGS sequence"/>
</dbReference>
<evidence type="ECO:0000313" key="2">
    <source>
        <dbReference type="Proteomes" id="UP001489719"/>
    </source>
</evidence>
<dbReference type="EMBL" id="MU970041">
    <property type="protein sequence ID" value="KAK9325346.1"/>
    <property type="molecule type" value="Genomic_DNA"/>
</dbReference>
<protein>
    <submittedName>
        <fullName evidence="1">Uncharacterized protein</fullName>
    </submittedName>
</protein>
<evidence type="ECO:0000313" key="1">
    <source>
        <dbReference type="EMBL" id="KAK9325346.1"/>
    </source>
</evidence>
<keyword evidence="2" id="KW-1185">Reference proteome</keyword>
<sequence length="140" mass="15681">MCLITYRPSQVTAQLINQDTMYFTTKMLFAHVQAFISSSPNLIQAGILISIYEYAHGKLDTAYSSIANCAKMAHAIGIHKLKSSLDPQENEARLGGDEQKNIWWGRTEAQMCSIRDMRDLPALYYAHASTGLFLHDGLQP</sequence>
<reference evidence="2" key="1">
    <citation type="journal article" date="2024" name="Front. Bioeng. Biotechnol.">
        <title>Genome-scale model development and genomic sequencing of the oleaginous clade Lipomyces.</title>
        <authorList>
            <person name="Czajka J.J."/>
            <person name="Han Y."/>
            <person name="Kim J."/>
            <person name="Mondo S.J."/>
            <person name="Hofstad B.A."/>
            <person name="Robles A."/>
            <person name="Haridas S."/>
            <person name="Riley R."/>
            <person name="LaButti K."/>
            <person name="Pangilinan J."/>
            <person name="Andreopoulos W."/>
            <person name="Lipzen A."/>
            <person name="Yan J."/>
            <person name="Wang M."/>
            <person name="Ng V."/>
            <person name="Grigoriev I.V."/>
            <person name="Spatafora J.W."/>
            <person name="Magnuson J.K."/>
            <person name="Baker S.E."/>
            <person name="Pomraning K.R."/>
        </authorList>
    </citation>
    <scope>NUCLEOTIDE SEQUENCE [LARGE SCALE GENOMIC DNA]</scope>
    <source>
        <strain evidence="2">CBS 10300</strain>
    </source>
</reference>